<name>A0A0D2WH94_CAPO3</name>
<sequence length="395" mass="42921">MTEPQQPTEEAPFVIAPAKDDEDDPIIWRRVGTTMVAAAAAAGSSQPTTANSAAGTATAPTGPSARRYHTAVLHRRKMVVFGGSKASTEMLNDLYTLNLDTLEWTQVEASGTVPTPRGGHSAVVHSGDGKTRMLVFGGISSSKQALHDMYSLDLDSFVWSAVPTTAENWPGPRYQHAVAANDTHMFVHSGAIDLKKYQTDLWQFEFASNTWSPISASNPPEHRAGHFAFLHGLELFIFGGHTADGGFTYLSDLHRLDLSTATWTPLSTQGKIPFTARPVPCITIRDDHVYVFGGYDGATKMPQGDLLTLSLKDFTWKAHELWLDMSQHLRMAAVGSKGTLPTPRYGHAAVFDKDTDTITVHAGSGSMYLADVIQIVLPELSQGEDESAADREPQR</sequence>
<evidence type="ECO:0000256" key="1">
    <source>
        <dbReference type="ARBA" id="ARBA00022441"/>
    </source>
</evidence>
<dbReference type="AlphaFoldDB" id="A0A0D2WH94"/>
<dbReference type="RefSeq" id="XP_011269991.1">
    <property type="nucleotide sequence ID" value="XM_011271689.1"/>
</dbReference>
<dbReference type="PhylomeDB" id="A0A0D2WH94"/>
<dbReference type="eggNOG" id="KOG4693">
    <property type="taxonomic scope" value="Eukaryota"/>
</dbReference>
<organism evidence="4 5">
    <name type="scientific">Capsaspora owczarzaki (strain ATCC 30864)</name>
    <dbReference type="NCBI Taxonomy" id="595528"/>
    <lineage>
        <taxon>Eukaryota</taxon>
        <taxon>Filasterea</taxon>
        <taxon>Capsaspora</taxon>
    </lineage>
</organism>
<dbReference type="InterPro" id="IPR015915">
    <property type="entry name" value="Kelch-typ_b-propeller"/>
</dbReference>
<dbReference type="Proteomes" id="UP000008743">
    <property type="component" value="Unassembled WGS sequence"/>
</dbReference>
<gene>
    <name evidence="4" type="ORF">CAOG_008420</name>
</gene>
<evidence type="ECO:0000313" key="5">
    <source>
        <dbReference type="Proteomes" id="UP000008743"/>
    </source>
</evidence>
<reference evidence="5" key="1">
    <citation type="submission" date="2011-02" db="EMBL/GenBank/DDBJ databases">
        <title>The Genome Sequence of Capsaspora owczarzaki ATCC 30864.</title>
        <authorList>
            <person name="Russ C."/>
            <person name="Cuomo C."/>
            <person name="Burger G."/>
            <person name="Gray M.W."/>
            <person name="Holland P.W.H."/>
            <person name="King N."/>
            <person name="Lang F.B.F."/>
            <person name="Roger A.J."/>
            <person name="Ruiz-Trillo I."/>
            <person name="Young S.K."/>
            <person name="Zeng Q."/>
            <person name="Gargeya S."/>
            <person name="Alvarado L."/>
            <person name="Berlin A."/>
            <person name="Chapman S.B."/>
            <person name="Chen Z."/>
            <person name="Freedman E."/>
            <person name="Gellesch M."/>
            <person name="Goldberg J."/>
            <person name="Griggs A."/>
            <person name="Gujja S."/>
            <person name="Heilman E."/>
            <person name="Heiman D."/>
            <person name="Howarth C."/>
            <person name="Mehta T."/>
            <person name="Neiman D."/>
            <person name="Pearson M."/>
            <person name="Roberts A."/>
            <person name="Saif S."/>
            <person name="Shea T."/>
            <person name="Shenoy N."/>
            <person name="Sisk P."/>
            <person name="Stolte C."/>
            <person name="Sykes S."/>
            <person name="White J."/>
            <person name="Yandava C."/>
            <person name="Haas B."/>
            <person name="Nusbaum C."/>
            <person name="Birren B."/>
        </authorList>
    </citation>
    <scope>NUCLEOTIDE SEQUENCE</scope>
    <source>
        <strain evidence="5">ATCC 30864</strain>
    </source>
</reference>
<dbReference type="EMBL" id="KE346360">
    <property type="protein sequence ID" value="KJE88950.1"/>
    <property type="molecule type" value="Genomic_DNA"/>
</dbReference>
<dbReference type="SUPFAM" id="SSF117281">
    <property type="entry name" value="Kelch motif"/>
    <property type="match status" value="2"/>
</dbReference>
<keyword evidence="5" id="KW-1185">Reference proteome</keyword>
<dbReference type="OrthoDB" id="10251809at2759"/>
<accession>A0A0D2WH94</accession>
<keyword evidence="1" id="KW-0880">Kelch repeat</keyword>
<dbReference type="InParanoid" id="A0A0D2WH94"/>
<dbReference type="STRING" id="595528.A0A0D2WH94"/>
<protein>
    <submittedName>
        <fullName evidence="4">Uncharacterized protein</fullName>
    </submittedName>
</protein>
<dbReference type="OMA" id="TRENEWF"/>
<dbReference type="PANTHER" id="PTHR46093">
    <property type="entry name" value="ACYL-COA-BINDING DOMAIN-CONTAINING PROTEIN 5"/>
    <property type="match status" value="1"/>
</dbReference>
<dbReference type="Gene3D" id="2.120.10.80">
    <property type="entry name" value="Kelch-type beta propeller"/>
    <property type="match status" value="2"/>
</dbReference>
<dbReference type="PANTHER" id="PTHR46093:SF3">
    <property type="entry name" value="ACYL-COA-BINDING DOMAIN-CONTAINING PROTEIN 4"/>
    <property type="match status" value="1"/>
</dbReference>
<keyword evidence="2" id="KW-0677">Repeat</keyword>
<proteinExistence type="predicted"/>
<evidence type="ECO:0000256" key="3">
    <source>
        <dbReference type="SAM" id="MobiDB-lite"/>
    </source>
</evidence>
<dbReference type="Pfam" id="PF24681">
    <property type="entry name" value="Kelch_KLHDC2_KLHL20_DRC7"/>
    <property type="match status" value="1"/>
</dbReference>
<feature type="region of interest" description="Disordered" evidence="3">
    <location>
        <begin position="41"/>
        <end position="64"/>
    </location>
</feature>
<evidence type="ECO:0000313" key="4">
    <source>
        <dbReference type="EMBL" id="KJE88950.1"/>
    </source>
</evidence>
<evidence type="ECO:0000256" key="2">
    <source>
        <dbReference type="ARBA" id="ARBA00022737"/>
    </source>
</evidence>